<evidence type="ECO:0000256" key="1">
    <source>
        <dbReference type="SAM" id="MobiDB-lite"/>
    </source>
</evidence>
<feature type="compositionally biased region" description="Basic and acidic residues" evidence="1">
    <location>
        <begin position="11"/>
        <end position="24"/>
    </location>
</feature>
<name>A0A511FB63_9CELL</name>
<sequence length="106" mass="11153">MVARNELGGVDVRDDEARPDRGEGAGEPAAQEDAAAVVMDLLAEHVPLTLLADLAVAEPRSDAILESEGLPEDAWWEDDAAPARPEPRAEDDVPADPDAAVDPHPA</sequence>
<accession>A0A511FB63</accession>
<feature type="compositionally biased region" description="Low complexity" evidence="1">
    <location>
        <begin position="96"/>
        <end position="106"/>
    </location>
</feature>
<reference evidence="2 3" key="1">
    <citation type="submission" date="2019-07" db="EMBL/GenBank/DDBJ databases">
        <title>Whole genome shotgun sequence of Cellulomonas hominis NBRC 16055.</title>
        <authorList>
            <person name="Hosoyama A."/>
            <person name="Uohara A."/>
            <person name="Ohji S."/>
            <person name="Ichikawa N."/>
        </authorList>
    </citation>
    <scope>NUCLEOTIDE SEQUENCE [LARGE SCALE GENOMIC DNA]</scope>
    <source>
        <strain evidence="2 3">NBRC 16055</strain>
    </source>
</reference>
<dbReference type="EMBL" id="BJVQ01000017">
    <property type="protein sequence ID" value="GEL46506.1"/>
    <property type="molecule type" value="Genomic_DNA"/>
</dbReference>
<dbReference type="AlphaFoldDB" id="A0A511FB63"/>
<feature type="region of interest" description="Disordered" evidence="1">
    <location>
        <begin position="1"/>
        <end position="31"/>
    </location>
</feature>
<organism evidence="2 3">
    <name type="scientific">Cellulomonas hominis</name>
    <dbReference type="NCBI Taxonomy" id="156981"/>
    <lineage>
        <taxon>Bacteria</taxon>
        <taxon>Bacillati</taxon>
        <taxon>Actinomycetota</taxon>
        <taxon>Actinomycetes</taxon>
        <taxon>Micrococcales</taxon>
        <taxon>Cellulomonadaceae</taxon>
        <taxon>Cellulomonas</taxon>
    </lineage>
</organism>
<proteinExistence type="predicted"/>
<evidence type="ECO:0000313" key="3">
    <source>
        <dbReference type="Proteomes" id="UP000321723"/>
    </source>
</evidence>
<feature type="compositionally biased region" description="Acidic residues" evidence="1">
    <location>
        <begin position="69"/>
        <end position="80"/>
    </location>
</feature>
<dbReference type="Proteomes" id="UP000321723">
    <property type="component" value="Unassembled WGS sequence"/>
</dbReference>
<gene>
    <name evidence="2" type="ORF">CHO01_16220</name>
</gene>
<comment type="caution">
    <text evidence="2">The sequence shown here is derived from an EMBL/GenBank/DDBJ whole genome shotgun (WGS) entry which is preliminary data.</text>
</comment>
<protein>
    <submittedName>
        <fullName evidence="2">Uncharacterized protein</fullName>
    </submittedName>
</protein>
<keyword evidence="3" id="KW-1185">Reference proteome</keyword>
<evidence type="ECO:0000313" key="2">
    <source>
        <dbReference type="EMBL" id="GEL46506.1"/>
    </source>
</evidence>
<feature type="region of interest" description="Disordered" evidence="1">
    <location>
        <begin position="65"/>
        <end position="106"/>
    </location>
</feature>